<dbReference type="PANTHER" id="PTHR43639">
    <property type="entry name" value="OXIDOREDUCTASE, SHORT-CHAIN DEHYDROGENASE/REDUCTASE FAMILY (AFU_ORTHOLOGUE AFUA_5G02870)"/>
    <property type="match status" value="1"/>
</dbReference>
<name>A0ABP7L2J2_9SPHN</name>
<dbReference type="InterPro" id="IPR002347">
    <property type="entry name" value="SDR_fam"/>
</dbReference>
<organism evidence="3 4">
    <name type="scientific">Sphingomonas limnosediminicola</name>
    <dbReference type="NCBI Taxonomy" id="940133"/>
    <lineage>
        <taxon>Bacteria</taxon>
        <taxon>Pseudomonadati</taxon>
        <taxon>Pseudomonadota</taxon>
        <taxon>Alphaproteobacteria</taxon>
        <taxon>Sphingomonadales</taxon>
        <taxon>Sphingomonadaceae</taxon>
        <taxon>Sphingomonas</taxon>
    </lineage>
</organism>
<gene>
    <name evidence="3" type="ORF">GCM10022276_08470</name>
</gene>
<comment type="similarity">
    <text evidence="1">Belongs to the short-chain dehydrogenases/reductases (SDR) family.</text>
</comment>
<sequence length="244" mass="25914">MAANRTAIVTGAGKRVGADIARALLDSGWSVVAHVHHPDDDVPAGAVKVVADLQSLDCAETIFEAAAGLSQVRMLVNNAARFAWDGFGEFSAEEFDAHSAVNARAPALLTEEFARQHSAGDDGLVVNMLDSKLAAPNPDYLSYTLSKAALASFTELAARALAVRGIRVNAIAPGLMLRSSGQTEENFRAMHSNNPLHRGVGSRDVIDAIAYLAEARCITGQTLVIDSGQRFTGLERDVQFLGDR</sequence>
<dbReference type="Pfam" id="PF13561">
    <property type="entry name" value="adh_short_C2"/>
    <property type="match status" value="1"/>
</dbReference>
<dbReference type="SUPFAM" id="SSF51735">
    <property type="entry name" value="NAD(P)-binding Rossmann-fold domains"/>
    <property type="match status" value="1"/>
</dbReference>
<dbReference type="Gene3D" id="3.40.50.720">
    <property type="entry name" value="NAD(P)-binding Rossmann-like Domain"/>
    <property type="match status" value="1"/>
</dbReference>
<reference evidence="4" key="1">
    <citation type="journal article" date="2019" name="Int. J. Syst. Evol. Microbiol.">
        <title>The Global Catalogue of Microorganisms (GCM) 10K type strain sequencing project: providing services to taxonomists for standard genome sequencing and annotation.</title>
        <authorList>
            <consortium name="The Broad Institute Genomics Platform"/>
            <consortium name="The Broad Institute Genome Sequencing Center for Infectious Disease"/>
            <person name="Wu L."/>
            <person name="Ma J."/>
        </authorList>
    </citation>
    <scope>NUCLEOTIDE SEQUENCE [LARGE SCALE GENOMIC DNA]</scope>
    <source>
        <strain evidence="4">JCM 17543</strain>
    </source>
</reference>
<keyword evidence="2" id="KW-0560">Oxidoreductase</keyword>
<dbReference type="Proteomes" id="UP001500827">
    <property type="component" value="Unassembled WGS sequence"/>
</dbReference>
<dbReference type="PANTHER" id="PTHR43639:SF1">
    <property type="entry name" value="SHORT-CHAIN DEHYDROGENASE_REDUCTASE FAMILY PROTEIN"/>
    <property type="match status" value="1"/>
</dbReference>
<evidence type="ECO:0000256" key="1">
    <source>
        <dbReference type="ARBA" id="ARBA00006484"/>
    </source>
</evidence>
<proteinExistence type="inferred from homology"/>
<evidence type="ECO:0000256" key="2">
    <source>
        <dbReference type="ARBA" id="ARBA00023002"/>
    </source>
</evidence>
<dbReference type="PRINTS" id="PR00080">
    <property type="entry name" value="SDRFAMILY"/>
</dbReference>
<evidence type="ECO:0000313" key="4">
    <source>
        <dbReference type="Proteomes" id="UP001500827"/>
    </source>
</evidence>
<accession>A0ABP7L2J2</accession>
<dbReference type="RefSeq" id="WP_344698444.1">
    <property type="nucleotide sequence ID" value="NZ_BAABBM010000001.1"/>
</dbReference>
<keyword evidence="4" id="KW-1185">Reference proteome</keyword>
<dbReference type="InterPro" id="IPR036291">
    <property type="entry name" value="NAD(P)-bd_dom_sf"/>
</dbReference>
<evidence type="ECO:0000313" key="3">
    <source>
        <dbReference type="EMBL" id="GAA3891655.1"/>
    </source>
</evidence>
<protein>
    <submittedName>
        <fullName evidence="3">SDR family oxidoreductase</fullName>
    </submittedName>
</protein>
<dbReference type="PRINTS" id="PR00081">
    <property type="entry name" value="GDHRDH"/>
</dbReference>
<comment type="caution">
    <text evidence="3">The sequence shown here is derived from an EMBL/GenBank/DDBJ whole genome shotgun (WGS) entry which is preliminary data.</text>
</comment>
<dbReference type="EMBL" id="BAABBM010000001">
    <property type="protein sequence ID" value="GAA3891655.1"/>
    <property type="molecule type" value="Genomic_DNA"/>
</dbReference>